<feature type="compositionally biased region" description="Polar residues" evidence="1">
    <location>
        <begin position="75"/>
        <end position="94"/>
    </location>
</feature>
<gene>
    <name evidence="2" type="ORF">OSB1V03_LOCUS4601</name>
</gene>
<feature type="compositionally biased region" description="Basic and acidic residues" evidence="1">
    <location>
        <begin position="95"/>
        <end position="134"/>
    </location>
</feature>
<evidence type="ECO:0000313" key="3">
    <source>
        <dbReference type="Proteomes" id="UP000759131"/>
    </source>
</evidence>
<reference evidence="2" key="1">
    <citation type="submission" date="2020-11" db="EMBL/GenBank/DDBJ databases">
        <authorList>
            <person name="Tran Van P."/>
        </authorList>
    </citation>
    <scope>NUCLEOTIDE SEQUENCE</scope>
</reference>
<evidence type="ECO:0000313" key="2">
    <source>
        <dbReference type="EMBL" id="CAD7624155.1"/>
    </source>
</evidence>
<feature type="non-terminal residue" evidence="2">
    <location>
        <position position="1"/>
    </location>
</feature>
<dbReference type="Proteomes" id="UP000759131">
    <property type="component" value="Unassembled WGS sequence"/>
</dbReference>
<protein>
    <submittedName>
        <fullName evidence="2">Uncharacterized protein</fullName>
    </submittedName>
</protein>
<organism evidence="2">
    <name type="scientific">Medioppia subpectinata</name>
    <dbReference type="NCBI Taxonomy" id="1979941"/>
    <lineage>
        <taxon>Eukaryota</taxon>
        <taxon>Metazoa</taxon>
        <taxon>Ecdysozoa</taxon>
        <taxon>Arthropoda</taxon>
        <taxon>Chelicerata</taxon>
        <taxon>Arachnida</taxon>
        <taxon>Acari</taxon>
        <taxon>Acariformes</taxon>
        <taxon>Sarcoptiformes</taxon>
        <taxon>Oribatida</taxon>
        <taxon>Brachypylina</taxon>
        <taxon>Oppioidea</taxon>
        <taxon>Oppiidae</taxon>
        <taxon>Medioppia</taxon>
    </lineage>
</organism>
<feature type="region of interest" description="Disordered" evidence="1">
    <location>
        <begin position="72"/>
        <end position="163"/>
    </location>
</feature>
<dbReference type="OrthoDB" id="6516459at2759"/>
<keyword evidence="3" id="KW-1185">Reference proteome</keyword>
<evidence type="ECO:0000256" key="1">
    <source>
        <dbReference type="SAM" id="MobiDB-lite"/>
    </source>
</evidence>
<dbReference type="EMBL" id="OC856709">
    <property type="protein sequence ID" value="CAD7624155.1"/>
    <property type="molecule type" value="Genomic_DNA"/>
</dbReference>
<proteinExistence type="predicted"/>
<name>A0A7R9KLQ9_9ACAR</name>
<sequence length="278" mass="31288">NGPPVWVNVTTGLSTQTSDDREFETYIWHDWSARELTKARALTLAVFTTLLEMTARSKVLSNWSSSLIDAEPPVLQTTPQPMLNRSATASAKSNRSADKSDRRVSPKSADKKTDENWLKHKNRDNMKSKTRSETPVKSGITLRPNRAAEVIQSPDKPNTVQKDKQLDNNLNTFSTKLRKHSNNSNGNSETANEVTTNAAKQAVRGTKSNAKEVKINVMESDESMEEMDVSDDNGICINKDCNQEINKFYIFEGKFCSSVCAVRQWTQNFHNNWGQKKT</sequence>
<feature type="region of interest" description="Disordered" evidence="1">
    <location>
        <begin position="176"/>
        <end position="207"/>
    </location>
</feature>
<dbReference type="EMBL" id="CAJPIZ010002134">
    <property type="protein sequence ID" value="CAG2104585.1"/>
    <property type="molecule type" value="Genomic_DNA"/>
</dbReference>
<feature type="compositionally biased region" description="Polar residues" evidence="1">
    <location>
        <begin position="182"/>
        <end position="199"/>
    </location>
</feature>
<dbReference type="AlphaFoldDB" id="A0A7R9KLQ9"/>
<accession>A0A7R9KLQ9</accession>